<accession>A0A843VP87</accession>
<keyword evidence="3" id="KW-1185">Reference proteome</keyword>
<name>A0A843VP87_COLES</name>
<dbReference type="Proteomes" id="UP000652761">
    <property type="component" value="Unassembled WGS sequence"/>
</dbReference>
<dbReference type="AlphaFoldDB" id="A0A843VP87"/>
<feature type="region of interest" description="Disordered" evidence="1">
    <location>
        <begin position="1"/>
        <end position="77"/>
    </location>
</feature>
<feature type="compositionally biased region" description="Basic and acidic residues" evidence="1">
    <location>
        <begin position="11"/>
        <end position="20"/>
    </location>
</feature>
<gene>
    <name evidence="2" type="ORF">Taro_028035</name>
</gene>
<dbReference type="EMBL" id="NMUH01001786">
    <property type="protein sequence ID" value="MQL95370.1"/>
    <property type="molecule type" value="Genomic_DNA"/>
</dbReference>
<evidence type="ECO:0000313" key="3">
    <source>
        <dbReference type="Proteomes" id="UP000652761"/>
    </source>
</evidence>
<sequence>MPIKKKKEKKEKRSSNRIEEETLWICNRAKRTTRHKSEGVQEDDTDLDGTQVSGQALSTNVPGSHKTWGSQLKRYPW</sequence>
<protein>
    <submittedName>
        <fullName evidence="2">Uncharacterized protein</fullName>
    </submittedName>
</protein>
<feature type="compositionally biased region" description="Basic residues" evidence="1">
    <location>
        <begin position="1"/>
        <end position="10"/>
    </location>
</feature>
<proteinExistence type="predicted"/>
<evidence type="ECO:0000256" key="1">
    <source>
        <dbReference type="SAM" id="MobiDB-lite"/>
    </source>
</evidence>
<reference evidence="2" key="1">
    <citation type="submission" date="2017-07" db="EMBL/GenBank/DDBJ databases">
        <title>Taro Niue Genome Assembly and Annotation.</title>
        <authorList>
            <person name="Atibalentja N."/>
            <person name="Keating K."/>
            <person name="Fields C.J."/>
        </authorList>
    </citation>
    <scope>NUCLEOTIDE SEQUENCE</scope>
    <source>
        <strain evidence="2">Niue_2</strain>
        <tissue evidence="2">Leaf</tissue>
    </source>
</reference>
<evidence type="ECO:0000313" key="2">
    <source>
        <dbReference type="EMBL" id="MQL95370.1"/>
    </source>
</evidence>
<organism evidence="2 3">
    <name type="scientific">Colocasia esculenta</name>
    <name type="common">Wild taro</name>
    <name type="synonym">Arum esculentum</name>
    <dbReference type="NCBI Taxonomy" id="4460"/>
    <lineage>
        <taxon>Eukaryota</taxon>
        <taxon>Viridiplantae</taxon>
        <taxon>Streptophyta</taxon>
        <taxon>Embryophyta</taxon>
        <taxon>Tracheophyta</taxon>
        <taxon>Spermatophyta</taxon>
        <taxon>Magnoliopsida</taxon>
        <taxon>Liliopsida</taxon>
        <taxon>Araceae</taxon>
        <taxon>Aroideae</taxon>
        <taxon>Colocasieae</taxon>
        <taxon>Colocasia</taxon>
    </lineage>
</organism>
<comment type="caution">
    <text evidence="2">The sequence shown here is derived from an EMBL/GenBank/DDBJ whole genome shotgun (WGS) entry which is preliminary data.</text>
</comment>
<feature type="compositionally biased region" description="Polar residues" evidence="1">
    <location>
        <begin position="48"/>
        <end position="70"/>
    </location>
</feature>